<organism evidence="3 4">
    <name type="scientific">Pedobacter hartonius</name>
    <dbReference type="NCBI Taxonomy" id="425514"/>
    <lineage>
        <taxon>Bacteria</taxon>
        <taxon>Pseudomonadati</taxon>
        <taxon>Bacteroidota</taxon>
        <taxon>Sphingobacteriia</taxon>
        <taxon>Sphingobacteriales</taxon>
        <taxon>Sphingobacteriaceae</taxon>
        <taxon>Pedobacter</taxon>
    </lineage>
</organism>
<dbReference type="Pfam" id="PF00144">
    <property type="entry name" value="Beta-lactamase"/>
    <property type="match status" value="1"/>
</dbReference>
<feature type="signal peptide" evidence="1">
    <location>
        <begin position="1"/>
        <end position="18"/>
    </location>
</feature>
<evidence type="ECO:0000256" key="1">
    <source>
        <dbReference type="SAM" id="SignalP"/>
    </source>
</evidence>
<dbReference type="RefSeq" id="WP_090555829.1">
    <property type="nucleotide sequence ID" value="NZ_FNRA01000003.1"/>
</dbReference>
<feature type="chain" id="PRO_5011541622" evidence="1">
    <location>
        <begin position="19"/>
        <end position="482"/>
    </location>
</feature>
<proteinExistence type="predicted"/>
<keyword evidence="1" id="KW-0732">Signal</keyword>
<reference evidence="3 4" key="1">
    <citation type="submission" date="2016-10" db="EMBL/GenBank/DDBJ databases">
        <authorList>
            <person name="de Groot N.N."/>
        </authorList>
    </citation>
    <scope>NUCLEOTIDE SEQUENCE [LARGE SCALE GENOMIC DNA]</scope>
    <source>
        <strain evidence="3 4">DSM 19033</strain>
    </source>
</reference>
<dbReference type="STRING" id="425514.SAMN05443550_103183"/>
<evidence type="ECO:0000313" key="3">
    <source>
        <dbReference type="EMBL" id="SEA42259.1"/>
    </source>
</evidence>
<evidence type="ECO:0000259" key="2">
    <source>
        <dbReference type="Pfam" id="PF00144"/>
    </source>
</evidence>
<dbReference type="InterPro" id="IPR050491">
    <property type="entry name" value="AmpC-like"/>
</dbReference>
<sequence>MTRLLFSILFFTCFGSFAQQRAATEKAVALLADNYNTGLYDAIYDQFSPQAQAIVTHEDIVQFYKVNILQHLGRITSWKYVDEVKTNANYLVNFERGKMALQIAVANDLHITYSEWFPVKKEKDIPHPKNPASIKTTNPRQTKLQLYLDTLALKYLKDPNNSGLSFGIINGNTTETYYYGETKKETNTLPDDKSLYEIASITKTFTAILLAHAVNEKKIALNDDIRKYLPGEYPHLQFGVEPIRIVNLANHTSGLPILPVDFIKVPGYDESNPYLRYSKDMIYQYLKDFRPDTTAGSRSQYSNLGFAVLGTIIENVYQKPLEELLKQTITGPLKMGSTNFDVPESEKNLLATGYSEEDGKAIPYWQFGAYKAAGGLKSNMQDMLIYLKTNMNNLNPDFSLSHKETDRQTDFGRGLAWTLEPFKGNINIWHNGGSGGFRTWCGYLKDKKIGIVILSNSSADVDDTALGLLSFLIKNQAVKAVK</sequence>
<dbReference type="InterPro" id="IPR012338">
    <property type="entry name" value="Beta-lactam/transpept-like"/>
</dbReference>
<evidence type="ECO:0000313" key="4">
    <source>
        <dbReference type="Proteomes" id="UP000198850"/>
    </source>
</evidence>
<dbReference type="Gene3D" id="3.40.710.10">
    <property type="entry name" value="DD-peptidase/beta-lactamase superfamily"/>
    <property type="match status" value="1"/>
</dbReference>
<feature type="domain" description="Beta-lactamase-related" evidence="2">
    <location>
        <begin position="155"/>
        <end position="462"/>
    </location>
</feature>
<name>A0A1H4B2E2_9SPHI</name>
<gene>
    <name evidence="3" type="ORF">SAMN05443550_103183</name>
</gene>
<dbReference type="PANTHER" id="PTHR46825">
    <property type="entry name" value="D-ALANYL-D-ALANINE-CARBOXYPEPTIDASE/ENDOPEPTIDASE AMPH"/>
    <property type="match status" value="1"/>
</dbReference>
<dbReference type="SUPFAM" id="SSF56601">
    <property type="entry name" value="beta-lactamase/transpeptidase-like"/>
    <property type="match status" value="1"/>
</dbReference>
<dbReference type="Proteomes" id="UP000198850">
    <property type="component" value="Unassembled WGS sequence"/>
</dbReference>
<accession>A0A1H4B2E2</accession>
<protein>
    <submittedName>
        <fullName evidence="3">CubicO group peptidase, beta-lactamase class C family</fullName>
    </submittedName>
</protein>
<dbReference type="InterPro" id="IPR001466">
    <property type="entry name" value="Beta-lactam-related"/>
</dbReference>
<dbReference type="EMBL" id="FNRA01000003">
    <property type="protein sequence ID" value="SEA42259.1"/>
    <property type="molecule type" value="Genomic_DNA"/>
</dbReference>
<dbReference type="OrthoDB" id="9793489at2"/>
<dbReference type="PANTHER" id="PTHR46825:SF8">
    <property type="entry name" value="BETA-LACTAMASE-RELATED"/>
    <property type="match status" value="1"/>
</dbReference>
<dbReference type="AlphaFoldDB" id="A0A1H4B2E2"/>
<keyword evidence="4" id="KW-1185">Reference proteome</keyword>